<comment type="caution">
    <text evidence="2">The sequence shown here is derived from an EMBL/GenBank/DDBJ whole genome shotgun (WGS) entry which is preliminary data.</text>
</comment>
<evidence type="ECO:0000313" key="2">
    <source>
        <dbReference type="EMBL" id="KAJ3577331.1"/>
    </source>
</evidence>
<proteinExistence type="predicted"/>
<feature type="region of interest" description="Disordered" evidence="1">
    <location>
        <begin position="214"/>
        <end position="248"/>
    </location>
</feature>
<reference evidence="2" key="1">
    <citation type="submission" date="2022-07" db="EMBL/GenBank/DDBJ databases">
        <title>Genome Sequence of Xylaria arbuscula.</title>
        <authorList>
            <person name="Buettner E."/>
        </authorList>
    </citation>
    <scope>NUCLEOTIDE SEQUENCE</scope>
    <source>
        <strain evidence="2">VT107</strain>
    </source>
</reference>
<gene>
    <name evidence="2" type="ORF">NPX13_g3234</name>
</gene>
<name>A0A9W8TQA7_9PEZI</name>
<evidence type="ECO:0000313" key="3">
    <source>
        <dbReference type="Proteomes" id="UP001148614"/>
    </source>
</evidence>
<accession>A0A9W8TQA7</accession>
<dbReference type="Proteomes" id="UP001148614">
    <property type="component" value="Unassembled WGS sequence"/>
</dbReference>
<evidence type="ECO:0000256" key="1">
    <source>
        <dbReference type="SAM" id="MobiDB-lite"/>
    </source>
</evidence>
<keyword evidence="3" id="KW-1185">Reference proteome</keyword>
<protein>
    <submittedName>
        <fullName evidence="2">Uncharacterized protein</fullName>
    </submittedName>
</protein>
<dbReference type="EMBL" id="JANPWZ010000388">
    <property type="protein sequence ID" value="KAJ3577331.1"/>
    <property type="molecule type" value="Genomic_DNA"/>
</dbReference>
<dbReference type="AlphaFoldDB" id="A0A9W8TQA7"/>
<organism evidence="2 3">
    <name type="scientific">Xylaria arbuscula</name>
    <dbReference type="NCBI Taxonomy" id="114810"/>
    <lineage>
        <taxon>Eukaryota</taxon>
        <taxon>Fungi</taxon>
        <taxon>Dikarya</taxon>
        <taxon>Ascomycota</taxon>
        <taxon>Pezizomycotina</taxon>
        <taxon>Sordariomycetes</taxon>
        <taxon>Xylariomycetidae</taxon>
        <taxon>Xylariales</taxon>
        <taxon>Xylariaceae</taxon>
        <taxon>Xylaria</taxon>
    </lineage>
</organism>
<sequence length="248" mass="27226">MTDTNSSSSGCCVESTNDLKGLSHLNPDKSGEDCLLYFDFEKYYDKFEGDIAGEQRSVNAQYNVSNDYSSQIASTQKLTTPRGSNRQLAPINDNLFPLPITPDCMSSPQTPPTSIHATPSSVTQVIILYRSTPTSHRKRVPTIVGVQLVPKWLLGVVTAATQLEGRITSETTLDRIDVKRSRPIVTCVHVETLKSTVAKTGHLLSSKTTSIRAVEDEEGDRGKVESSVTPARRISRDAINQGKWAEEE</sequence>